<sequence>MYRQYNLRLLILIAGSKEEKGYCICGDSVAPPPSIPAKSEQSDNIVECSVDFNDIIHVIQQTQSIAYKGNIIGEQKQSIAYKGNIIGEQNVKSGVTI</sequence>
<name>A0A166DJI7_DAUCS</name>
<dbReference type="Gramene" id="KZN05326">
    <property type="protein sequence ID" value="KZN05326"/>
    <property type="gene ID" value="DCAR_006163"/>
</dbReference>
<protein>
    <submittedName>
        <fullName evidence="1">Uncharacterized protein</fullName>
    </submittedName>
</protein>
<gene>
    <name evidence="1" type="ORF">DCAR_006163</name>
    <name evidence="2" type="ORF">DCAR_0206947</name>
</gene>
<dbReference type="EMBL" id="CP093344">
    <property type="protein sequence ID" value="WOG87716.1"/>
    <property type="molecule type" value="Genomic_DNA"/>
</dbReference>
<evidence type="ECO:0000313" key="3">
    <source>
        <dbReference type="Proteomes" id="UP000077755"/>
    </source>
</evidence>
<reference evidence="1" key="1">
    <citation type="journal article" date="2016" name="Nat. Genet.">
        <title>A high-quality carrot genome assembly provides new insights into carotenoid accumulation and asterid genome evolution.</title>
        <authorList>
            <person name="Iorizzo M."/>
            <person name="Ellison S."/>
            <person name="Senalik D."/>
            <person name="Zeng P."/>
            <person name="Satapoomin P."/>
            <person name="Huang J."/>
            <person name="Bowman M."/>
            <person name="Iovene M."/>
            <person name="Sanseverino W."/>
            <person name="Cavagnaro P."/>
            <person name="Yildiz M."/>
            <person name="Macko-Podgorni A."/>
            <person name="Moranska E."/>
            <person name="Grzebelus E."/>
            <person name="Grzebelus D."/>
            <person name="Ashrafi H."/>
            <person name="Zheng Z."/>
            <person name="Cheng S."/>
            <person name="Spooner D."/>
            <person name="Van Deynze A."/>
            <person name="Simon P."/>
        </authorList>
    </citation>
    <scope>NUCLEOTIDE SEQUENCE [LARGE SCALE GENOMIC DNA]</scope>
    <source>
        <tissue evidence="1">Leaf</tissue>
    </source>
</reference>
<keyword evidence="3" id="KW-1185">Reference proteome</keyword>
<evidence type="ECO:0000313" key="2">
    <source>
        <dbReference type="EMBL" id="WOG87716.1"/>
    </source>
</evidence>
<accession>A0A166DJI7</accession>
<proteinExistence type="predicted"/>
<organism evidence="1">
    <name type="scientific">Daucus carota subsp. sativus</name>
    <name type="common">Carrot</name>
    <dbReference type="NCBI Taxonomy" id="79200"/>
    <lineage>
        <taxon>Eukaryota</taxon>
        <taxon>Viridiplantae</taxon>
        <taxon>Streptophyta</taxon>
        <taxon>Embryophyta</taxon>
        <taxon>Tracheophyta</taxon>
        <taxon>Spermatophyta</taxon>
        <taxon>Magnoliopsida</taxon>
        <taxon>eudicotyledons</taxon>
        <taxon>Gunneridae</taxon>
        <taxon>Pentapetalae</taxon>
        <taxon>asterids</taxon>
        <taxon>campanulids</taxon>
        <taxon>Apiales</taxon>
        <taxon>Apiaceae</taxon>
        <taxon>Apioideae</taxon>
        <taxon>Scandiceae</taxon>
        <taxon>Daucinae</taxon>
        <taxon>Daucus</taxon>
        <taxon>Daucus sect. Daucus</taxon>
    </lineage>
</organism>
<dbReference type="EMBL" id="LNRQ01000002">
    <property type="protein sequence ID" value="KZN05326.1"/>
    <property type="molecule type" value="Genomic_DNA"/>
</dbReference>
<dbReference type="Proteomes" id="UP000077755">
    <property type="component" value="Chromosome 2"/>
</dbReference>
<reference evidence="2" key="2">
    <citation type="submission" date="2022-03" db="EMBL/GenBank/DDBJ databases">
        <title>Draft title - Genomic analysis of global carrot germplasm unveils the trajectory of domestication and the origin of high carotenoid orange carrot.</title>
        <authorList>
            <person name="Iorizzo M."/>
            <person name="Ellison S."/>
            <person name="Senalik D."/>
            <person name="Macko-Podgorni A."/>
            <person name="Grzebelus D."/>
            <person name="Bostan H."/>
            <person name="Rolling W."/>
            <person name="Curaba J."/>
            <person name="Simon P."/>
        </authorList>
    </citation>
    <scope>NUCLEOTIDE SEQUENCE</scope>
    <source>
        <tissue evidence="2">Leaf</tissue>
    </source>
</reference>
<dbReference type="AlphaFoldDB" id="A0A166DJI7"/>
<evidence type="ECO:0000313" key="1">
    <source>
        <dbReference type="EMBL" id="KZN05326.1"/>
    </source>
</evidence>